<dbReference type="GO" id="GO:0043718">
    <property type="term" value="F:2-hydroxymethylglutarate dehydrogenase activity"/>
    <property type="evidence" value="ECO:0007669"/>
    <property type="project" value="UniProtKB-EC"/>
</dbReference>
<dbReference type="SUPFAM" id="SSF51735">
    <property type="entry name" value="NAD(P)-binding Rossmann-fold domains"/>
    <property type="match status" value="1"/>
</dbReference>
<dbReference type="Pfam" id="PF03446">
    <property type="entry name" value="NAD_binding_2"/>
    <property type="match status" value="1"/>
</dbReference>
<name>A0A645DM77_9ZZZZ</name>
<dbReference type="GO" id="GO:0050661">
    <property type="term" value="F:NADP binding"/>
    <property type="evidence" value="ECO:0007669"/>
    <property type="project" value="InterPro"/>
</dbReference>
<dbReference type="EMBL" id="VSSQ01037775">
    <property type="protein sequence ID" value="MPM90550.1"/>
    <property type="molecule type" value="Genomic_DNA"/>
</dbReference>
<dbReference type="PANTHER" id="PTHR22981:SF7">
    <property type="entry name" value="3-HYDROXYISOBUTYRATE DEHYDROGENASE, MITOCHONDRIAL"/>
    <property type="match status" value="1"/>
</dbReference>
<dbReference type="PIRSF" id="PIRSF000103">
    <property type="entry name" value="HIBADH"/>
    <property type="match status" value="1"/>
</dbReference>
<reference evidence="5" key="1">
    <citation type="submission" date="2019-08" db="EMBL/GenBank/DDBJ databases">
        <authorList>
            <person name="Kucharzyk K."/>
            <person name="Murdoch R.W."/>
            <person name="Higgins S."/>
            <person name="Loffler F."/>
        </authorList>
    </citation>
    <scope>NUCLEOTIDE SEQUENCE</scope>
</reference>
<feature type="domain" description="6-phosphogluconate dehydrogenase NADP-binding" evidence="3">
    <location>
        <begin position="11"/>
        <end position="169"/>
    </location>
</feature>
<dbReference type="EC" id="1.1.1.291" evidence="5"/>
<dbReference type="AlphaFoldDB" id="A0A645DM77"/>
<organism evidence="5">
    <name type="scientific">bioreactor metagenome</name>
    <dbReference type="NCBI Taxonomy" id="1076179"/>
    <lineage>
        <taxon>unclassified sequences</taxon>
        <taxon>metagenomes</taxon>
        <taxon>ecological metagenomes</taxon>
    </lineage>
</organism>
<evidence type="ECO:0000313" key="5">
    <source>
        <dbReference type="EMBL" id="MPM90550.1"/>
    </source>
</evidence>
<feature type="domain" description="3-hydroxyisobutyrate dehydrogenase-like NAD-binding" evidence="4">
    <location>
        <begin position="172"/>
        <end position="285"/>
    </location>
</feature>
<keyword evidence="2" id="KW-0520">NAD</keyword>
<dbReference type="SUPFAM" id="SSF48179">
    <property type="entry name" value="6-phosphogluconate dehydrogenase C-terminal domain-like"/>
    <property type="match status" value="1"/>
</dbReference>
<dbReference type="PANTHER" id="PTHR22981">
    <property type="entry name" value="3-HYDROXYISOBUTYRATE DEHYDROGENASE-RELATED"/>
    <property type="match status" value="1"/>
</dbReference>
<dbReference type="InterPro" id="IPR015815">
    <property type="entry name" value="HIBADH-related"/>
</dbReference>
<sequence length="301" mass="31643">MSSDTPVKHVLGFIGVGVMGMGMCKNLAQKSGCTVLAADLDMSNVHALAADGVVPSTIQQIAETASIVFLSLPAIQHVEAVCTGADGLAVHAKALKTIVDMSTSDVERTRQLAAKLKASGIELIDAPVARSREAANNGTLLITVGATEAQFAAIKPRLDCMGSDVLHCGPTGGGQVVKILNNMVLLNTVHTLAEAFAMAEKSGVSKDLLAHALGLGSAASFALNLTGAKYLAKDVFPEKMFSAAYALKDLKLALELSRTIRLDNQITELTAQQLQNSIDAGYADNYYPVMYRVIANTREKA</sequence>
<accession>A0A645DM77</accession>
<dbReference type="InterPro" id="IPR006115">
    <property type="entry name" value="6PGDH_NADP-bd"/>
</dbReference>
<evidence type="ECO:0000259" key="3">
    <source>
        <dbReference type="Pfam" id="PF03446"/>
    </source>
</evidence>
<evidence type="ECO:0000259" key="4">
    <source>
        <dbReference type="Pfam" id="PF14833"/>
    </source>
</evidence>
<comment type="caution">
    <text evidence="5">The sequence shown here is derived from an EMBL/GenBank/DDBJ whole genome shotgun (WGS) entry which is preliminary data.</text>
</comment>
<dbReference type="InterPro" id="IPR013328">
    <property type="entry name" value="6PGD_dom2"/>
</dbReference>
<proteinExistence type="predicted"/>
<dbReference type="Pfam" id="PF14833">
    <property type="entry name" value="NAD_binding_11"/>
    <property type="match status" value="1"/>
</dbReference>
<keyword evidence="1 5" id="KW-0560">Oxidoreductase</keyword>
<gene>
    <name evidence="5" type="primary">hgd_5</name>
    <name evidence="5" type="ORF">SDC9_137671</name>
</gene>
<dbReference type="Gene3D" id="3.40.50.720">
    <property type="entry name" value="NAD(P)-binding Rossmann-like Domain"/>
    <property type="match status" value="1"/>
</dbReference>
<dbReference type="InterPro" id="IPR036291">
    <property type="entry name" value="NAD(P)-bd_dom_sf"/>
</dbReference>
<evidence type="ECO:0000256" key="1">
    <source>
        <dbReference type="ARBA" id="ARBA00023002"/>
    </source>
</evidence>
<dbReference type="InterPro" id="IPR029154">
    <property type="entry name" value="HIBADH-like_NADP-bd"/>
</dbReference>
<evidence type="ECO:0000256" key="2">
    <source>
        <dbReference type="ARBA" id="ARBA00023027"/>
    </source>
</evidence>
<dbReference type="Gene3D" id="1.10.1040.10">
    <property type="entry name" value="N-(1-d-carboxylethyl)-l-norvaline Dehydrogenase, domain 2"/>
    <property type="match status" value="1"/>
</dbReference>
<protein>
    <submittedName>
        <fullName evidence="5">2-(Hydroxymethyl)glutarate dehydrogenase</fullName>
        <ecNumber evidence="5">1.1.1.291</ecNumber>
    </submittedName>
</protein>
<dbReference type="GO" id="GO:0051287">
    <property type="term" value="F:NAD binding"/>
    <property type="evidence" value="ECO:0007669"/>
    <property type="project" value="InterPro"/>
</dbReference>
<dbReference type="InterPro" id="IPR008927">
    <property type="entry name" value="6-PGluconate_DH-like_C_sf"/>
</dbReference>